<proteinExistence type="predicted"/>
<name>A0AAV7E0Y0_ARIFI</name>
<dbReference type="EMBL" id="JAINDJ010000007">
    <property type="protein sequence ID" value="KAG9441865.1"/>
    <property type="molecule type" value="Genomic_DNA"/>
</dbReference>
<organism evidence="1 2">
    <name type="scientific">Aristolochia fimbriata</name>
    <name type="common">White veined hardy Dutchman's pipe vine</name>
    <dbReference type="NCBI Taxonomy" id="158543"/>
    <lineage>
        <taxon>Eukaryota</taxon>
        <taxon>Viridiplantae</taxon>
        <taxon>Streptophyta</taxon>
        <taxon>Embryophyta</taxon>
        <taxon>Tracheophyta</taxon>
        <taxon>Spermatophyta</taxon>
        <taxon>Magnoliopsida</taxon>
        <taxon>Magnoliidae</taxon>
        <taxon>Piperales</taxon>
        <taxon>Aristolochiaceae</taxon>
        <taxon>Aristolochia</taxon>
    </lineage>
</organism>
<comment type="caution">
    <text evidence="1">The sequence shown here is derived from an EMBL/GenBank/DDBJ whole genome shotgun (WGS) entry which is preliminary data.</text>
</comment>
<protein>
    <submittedName>
        <fullName evidence="1">Uncharacterized protein</fullName>
    </submittedName>
</protein>
<keyword evidence="2" id="KW-1185">Reference proteome</keyword>
<dbReference type="Proteomes" id="UP000825729">
    <property type="component" value="Unassembled WGS sequence"/>
</dbReference>
<accession>A0AAV7E0Y0</accession>
<gene>
    <name evidence="1" type="ORF">H6P81_017719</name>
</gene>
<evidence type="ECO:0000313" key="1">
    <source>
        <dbReference type="EMBL" id="KAG9441865.1"/>
    </source>
</evidence>
<reference evidence="1 2" key="1">
    <citation type="submission" date="2021-07" db="EMBL/GenBank/DDBJ databases">
        <title>The Aristolochia fimbriata genome: insights into angiosperm evolution, floral development and chemical biosynthesis.</title>
        <authorList>
            <person name="Jiao Y."/>
        </authorList>
    </citation>
    <scope>NUCLEOTIDE SEQUENCE [LARGE SCALE GENOMIC DNA]</scope>
    <source>
        <strain evidence="1">IBCAS-2021</strain>
        <tissue evidence="1">Leaf</tissue>
    </source>
</reference>
<evidence type="ECO:0000313" key="2">
    <source>
        <dbReference type="Proteomes" id="UP000825729"/>
    </source>
</evidence>
<dbReference type="AlphaFoldDB" id="A0AAV7E0Y0"/>
<sequence>MSGWLICRELEQGYDQELESVIRESWNEDRKSTCVPNRSLEGLKAYIDQEEIKHQVEEELIEEEEEMDQRRWG</sequence>